<dbReference type="Proteomes" id="UP000518315">
    <property type="component" value="Unassembled WGS sequence"/>
</dbReference>
<dbReference type="PANTHER" id="PTHR14859:SF15">
    <property type="entry name" value="ENDONUCLEASE_EXONUCLEASE_PHOSPHATASE DOMAIN-CONTAINING PROTEIN"/>
    <property type="match status" value="1"/>
</dbReference>
<name>A0A427N3R2_9HYPH</name>
<dbReference type="RefSeq" id="WP_125844352.1">
    <property type="nucleotide sequence ID" value="NZ_JACHXH010000010.1"/>
</dbReference>
<dbReference type="Pfam" id="PF03372">
    <property type="entry name" value="Exo_endo_phos"/>
    <property type="match status" value="1"/>
</dbReference>
<dbReference type="InterPro" id="IPR036691">
    <property type="entry name" value="Endo/exonu/phosph_ase_sf"/>
</dbReference>
<dbReference type="AlphaFoldDB" id="A0A427N3R2"/>
<dbReference type="InterPro" id="IPR005135">
    <property type="entry name" value="Endo/exonuclease/phosphatase"/>
</dbReference>
<dbReference type="PANTHER" id="PTHR14859">
    <property type="entry name" value="CALCOFLUOR WHITE HYPERSENSITIVE PROTEIN PRECURSOR"/>
    <property type="match status" value="1"/>
</dbReference>
<dbReference type="InterPro" id="IPR051916">
    <property type="entry name" value="GPI-anchor_lipid_remodeler"/>
</dbReference>
<organism evidence="3 4">
    <name type="scientific">Rhizobium pisi</name>
    <dbReference type="NCBI Taxonomy" id="574561"/>
    <lineage>
        <taxon>Bacteria</taxon>
        <taxon>Pseudomonadati</taxon>
        <taxon>Pseudomonadota</taxon>
        <taxon>Alphaproteobacteria</taxon>
        <taxon>Hyphomicrobiales</taxon>
        <taxon>Rhizobiaceae</taxon>
        <taxon>Rhizobium/Agrobacterium group</taxon>
        <taxon>Rhizobium</taxon>
    </lineage>
</organism>
<keyword evidence="2" id="KW-0378">Hydrolase</keyword>
<keyword evidence="2" id="KW-0540">Nuclease</keyword>
<dbReference type="GO" id="GO:0016020">
    <property type="term" value="C:membrane"/>
    <property type="evidence" value="ECO:0007669"/>
    <property type="project" value="GOC"/>
</dbReference>
<dbReference type="GO" id="GO:0006506">
    <property type="term" value="P:GPI anchor biosynthetic process"/>
    <property type="evidence" value="ECO:0007669"/>
    <property type="project" value="TreeGrafter"/>
</dbReference>
<dbReference type="Proteomes" id="UP000277279">
    <property type="component" value="Unassembled WGS sequence"/>
</dbReference>
<gene>
    <name evidence="3" type="ORF">EFD55_08765</name>
    <name evidence="2" type="ORF">FHS26_003222</name>
</gene>
<keyword evidence="2" id="KW-0255">Endonuclease</keyword>
<evidence type="ECO:0000313" key="3">
    <source>
        <dbReference type="EMBL" id="RSB81484.1"/>
    </source>
</evidence>
<evidence type="ECO:0000313" key="2">
    <source>
        <dbReference type="EMBL" id="MBB3135477.1"/>
    </source>
</evidence>
<dbReference type="EMBL" id="JACHXH010000010">
    <property type="protein sequence ID" value="MBB3135477.1"/>
    <property type="molecule type" value="Genomic_DNA"/>
</dbReference>
<dbReference type="GO" id="GO:0004519">
    <property type="term" value="F:endonuclease activity"/>
    <property type="evidence" value="ECO:0007669"/>
    <property type="project" value="UniProtKB-KW"/>
</dbReference>
<dbReference type="EMBL" id="RJJT01000005">
    <property type="protein sequence ID" value="RSB81484.1"/>
    <property type="molecule type" value="Genomic_DNA"/>
</dbReference>
<keyword evidence="2" id="KW-0269">Exonuclease</keyword>
<evidence type="ECO:0000259" key="1">
    <source>
        <dbReference type="Pfam" id="PF03372"/>
    </source>
</evidence>
<dbReference type="GO" id="GO:0004527">
    <property type="term" value="F:exonuclease activity"/>
    <property type="evidence" value="ECO:0007669"/>
    <property type="project" value="UniProtKB-KW"/>
</dbReference>
<feature type="domain" description="Endonuclease/exonuclease/phosphatase" evidence="1">
    <location>
        <begin position="9"/>
        <end position="232"/>
    </location>
</feature>
<accession>A0A427N3R2</accession>
<reference evidence="3 4" key="1">
    <citation type="submission" date="2018-11" db="EMBL/GenBank/DDBJ databases">
        <authorList>
            <person name="Huo Y."/>
        </authorList>
    </citation>
    <scope>NUCLEOTIDE SEQUENCE [LARGE SCALE GENOMIC DNA]</scope>
    <source>
        <strain evidence="3 4">DSM 30132</strain>
    </source>
</reference>
<sequence length="267" mass="28667">MPDRPIKLLTYNVHSCIGSDRKLDPGRIAAVIAETEADIIALQEVDVGRRRTDGIDQAHVIASLLKMQAHFHPALSVAEEKYGDAIITALPTGAVKSGPLPSIGETRGALSVEITVGDRKLLVVNTHLGLRGRERIRQMTTLLNPGWLHGTGQTSLPTVLCGDLNAIPASATYRLAARSLKDAQLAGPGAPRATFPSRYPLMRLDHIFVTGDLVVYRAAVLETRLTRVASDHLPLLAEIGFAGFSAADSLPLKAAVKNDVQRPDDDI</sequence>
<dbReference type="Gene3D" id="3.60.10.10">
    <property type="entry name" value="Endonuclease/exonuclease/phosphatase"/>
    <property type="match status" value="1"/>
</dbReference>
<dbReference type="OrthoDB" id="9813425at2"/>
<keyword evidence="5" id="KW-1185">Reference proteome</keyword>
<dbReference type="SUPFAM" id="SSF56219">
    <property type="entry name" value="DNase I-like"/>
    <property type="match status" value="1"/>
</dbReference>
<evidence type="ECO:0000313" key="4">
    <source>
        <dbReference type="Proteomes" id="UP000277279"/>
    </source>
</evidence>
<proteinExistence type="predicted"/>
<reference evidence="2 5" key="2">
    <citation type="submission" date="2020-08" db="EMBL/GenBank/DDBJ databases">
        <title>Genomic Encyclopedia of Type Strains, Phase III (KMG-III): the genomes of soil and plant-associated and newly described type strains.</title>
        <authorList>
            <person name="Whitman W."/>
        </authorList>
    </citation>
    <scope>NUCLEOTIDE SEQUENCE [LARGE SCALE GENOMIC DNA]</scope>
    <source>
        <strain evidence="2 5">CECT 4113</strain>
    </source>
</reference>
<comment type="caution">
    <text evidence="3">The sequence shown here is derived from an EMBL/GenBank/DDBJ whole genome shotgun (WGS) entry which is preliminary data.</text>
</comment>
<evidence type="ECO:0000313" key="5">
    <source>
        <dbReference type="Proteomes" id="UP000518315"/>
    </source>
</evidence>
<protein>
    <submittedName>
        <fullName evidence="3">EEP domain-containing protein</fullName>
    </submittedName>
    <submittedName>
        <fullName evidence="2">Endonuclease/exonuclease/phosphatase family metal-dependent hydrolase</fullName>
    </submittedName>
</protein>